<evidence type="ECO:0000313" key="4">
    <source>
        <dbReference type="Proteomes" id="UP000757232"/>
    </source>
</evidence>
<sequence length="861" mass="96960">MLGRFAAIAARSWTSSYGPCVCTFNISLPLFSRYFAYEATSKEDPVSPKLFAKIVRKRVAAAQQTLRIPPPVRISPSSQHEIEVWRDALAVSDFGVAVENCGERLLSAPIWVLIYLLSNKVHTPSQAMLAVPIMLQHIPTVDRALRPGLIVLVIRFLAKQQVPLPIPSLIKLFLATDLPDPSTEFNLLLRAMSHFKPSPIPSKETVHIIEAMHGRQIRLQSRTYRSLLSNSLVTLELVKKLQQSMAMEGVQPNRHHLEAYLRIFAHHGAVHSSARYLNLIREQTKKEEGMIVPHGVELSSQGPRAIKSVNSANTRWNTEFLMSFKRHTGSAFQYLRDMVDEKDSVTVFLRPVRKESLISRTVRKDRPRIWKHRTHVSDWATVLNVAARDRKISSERLLKLFDDTRAAAGYPPTVGIFTVLMRGLARKGDYAMAMSVWERCRASWTRRRKLDTKALTVAMDIIVANGQHLSAFDTLVQTTGILHDRKSMPQKQASTAISRRYKRALYSKRAKVDVPLVNALMNAYQKNGRQDLVFKLWDVFYPLFGVHPNSDTLTIVLDAALSVALWDRTFRGLLEQLGLHDLFSKSIPSSFSAENKAREQIVQRVQKAIQRGSPTPSPSSGADSSSGDEKQQKKEVVKEVRKYMRKTLWDGELAAPKAIKLFQEILLGNYPELRWIVPPAKAIWPDEAFHASPLRDALSSLGSRLRGGPSPKPPLLFGPSLLPPQANPNPSPDPPPPPPSKGDNPILNPRMSPHPQITPNSQSFSSYLLLLGRTHRASQIPLALAWMRYLHVRPLSRPLAISLALWSEASMRGPLVQAYGTRESEFDKLYMWLVDWLGKEGVPSEAAVSWAFRKLKQERES</sequence>
<dbReference type="Proteomes" id="UP000757232">
    <property type="component" value="Unassembled WGS sequence"/>
</dbReference>
<keyword evidence="1" id="KW-0677">Repeat</keyword>
<comment type="caution">
    <text evidence="3">The sequence shown here is derived from an EMBL/GenBank/DDBJ whole genome shotgun (WGS) entry which is preliminary data.</text>
</comment>
<dbReference type="EMBL" id="LNZH02000205">
    <property type="protein sequence ID" value="OCB86030.1"/>
    <property type="molecule type" value="Genomic_DNA"/>
</dbReference>
<feature type="compositionally biased region" description="Pro residues" evidence="2">
    <location>
        <begin position="710"/>
        <end position="740"/>
    </location>
</feature>
<dbReference type="AlphaFoldDB" id="A0A9Q5HU99"/>
<proteinExistence type="predicted"/>
<reference evidence="3" key="1">
    <citation type="submission" date="2016-06" db="EMBL/GenBank/DDBJ databases">
        <title>Draft Genome sequence of the fungus Inonotus baumii.</title>
        <authorList>
            <person name="Zhu H."/>
            <person name="Lin W."/>
        </authorList>
    </citation>
    <scope>NUCLEOTIDE SEQUENCE</scope>
    <source>
        <strain evidence="3">821</strain>
    </source>
</reference>
<evidence type="ECO:0000256" key="1">
    <source>
        <dbReference type="ARBA" id="ARBA00022737"/>
    </source>
</evidence>
<protein>
    <submittedName>
        <fullName evidence="3">Uncharacterized protein</fullName>
    </submittedName>
</protein>
<dbReference type="InterPro" id="IPR011990">
    <property type="entry name" value="TPR-like_helical_dom_sf"/>
</dbReference>
<evidence type="ECO:0000313" key="3">
    <source>
        <dbReference type="EMBL" id="OCB86030.1"/>
    </source>
</evidence>
<accession>A0A9Q5HU99</accession>
<feature type="region of interest" description="Disordered" evidence="2">
    <location>
        <begin position="607"/>
        <end position="636"/>
    </location>
</feature>
<keyword evidence="4" id="KW-1185">Reference proteome</keyword>
<feature type="compositionally biased region" description="Low complexity" evidence="2">
    <location>
        <begin position="612"/>
        <end position="625"/>
    </location>
</feature>
<name>A0A9Q5HU99_SANBA</name>
<dbReference type="OrthoDB" id="185373at2759"/>
<organism evidence="3 4">
    <name type="scientific">Sanghuangporus baumii</name>
    <name type="common">Phellinus baumii</name>
    <dbReference type="NCBI Taxonomy" id="108892"/>
    <lineage>
        <taxon>Eukaryota</taxon>
        <taxon>Fungi</taxon>
        <taxon>Dikarya</taxon>
        <taxon>Basidiomycota</taxon>
        <taxon>Agaricomycotina</taxon>
        <taxon>Agaricomycetes</taxon>
        <taxon>Hymenochaetales</taxon>
        <taxon>Hymenochaetaceae</taxon>
        <taxon>Sanghuangporus</taxon>
    </lineage>
</organism>
<feature type="region of interest" description="Disordered" evidence="2">
    <location>
        <begin position="702"/>
        <end position="755"/>
    </location>
</feature>
<dbReference type="InterPro" id="IPR051222">
    <property type="entry name" value="PPR/CCM1_RNA-binding"/>
</dbReference>
<dbReference type="Gene3D" id="1.25.40.10">
    <property type="entry name" value="Tetratricopeptide repeat domain"/>
    <property type="match status" value="1"/>
</dbReference>
<feature type="compositionally biased region" description="Basic and acidic residues" evidence="2">
    <location>
        <begin position="627"/>
        <end position="636"/>
    </location>
</feature>
<dbReference type="PANTHER" id="PTHR47942">
    <property type="entry name" value="TETRATRICOPEPTIDE REPEAT (TPR)-LIKE SUPERFAMILY PROTEIN-RELATED"/>
    <property type="match status" value="1"/>
</dbReference>
<evidence type="ECO:0000256" key="2">
    <source>
        <dbReference type="SAM" id="MobiDB-lite"/>
    </source>
</evidence>
<dbReference type="PANTHER" id="PTHR47942:SF63">
    <property type="entry name" value="PENTATRICOPEPTIDE REPEAT-CONTAINING PROTEIN"/>
    <property type="match status" value="1"/>
</dbReference>
<gene>
    <name evidence="3" type="ORF">A7U60_g6928</name>
</gene>